<dbReference type="STRING" id="1117707.VQ7734_04705"/>
<evidence type="ECO:0000259" key="2">
    <source>
        <dbReference type="Pfam" id="PF16640"/>
    </source>
</evidence>
<protein>
    <recommendedName>
        <fullName evidence="2">Bacterial Ig-like domain-containing protein</fullName>
    </recommendedName>
</protein>
<dbReference type="EMBL" id="FRFG01000086">
    <property type="protein sequence ID" value="SHO58930.1"/>
    <property type="molecule type" value="Genomic_DNA"/>
</dbReference>
<feature type="domain" description="Bacterial Ig-like" evidence="2">
    <location>
        <begin position="47"/>
        <end position="127"/>
    </location>
</feature>
<organism evidence="3 4">
    <name type="scientific">Vibrio quintilis</name>
    <dbReference type="NCBI Taxonomy" id="1117707"/>
    <lineage>
        <taxon>Bacteria</taxon>
        <taxon>Pseudomonadati</taxon>
        <taxon>Pseudomonadota</taxon>
        <taxon>Gammaproteobacteria</taxon>
        <taxon>Vibrionales</taxon>
        <taxon>Vibrionaceae</taxon>
        <taxon>Vibrio</taxon>
    </lineage>
</organism>
<evidence type="ECO:0000313" key="4">
    <source>
        <dbReference type="Proteomes" id="UP000184600"/>
    </source>
</evidence>
<evidence type="ECO:0000256" key="1">
    <source>
        <dbReference type="SAM" id="SignalP"/>
    </source>
</evidence>
<sequence>MKRLYKTTYPLAILLSVGSVYANANEFMPDGNPAGLPSVFTKTTLASSVSSASTTETVKLTVSMTPSDATGYITFMDGPTVLGAAPLDSGEASLTAVLPAGIHNISAKYNGAPAYKGSMSEPVAVTVETSDYGSWTSGACGKGTAAYLLDSGTLTEQSGTYTTSTDSESAVCVTGTDAALVLEQPTITTSGESSSNEESSFFGLNAAVLNYDGGNLTIHGGSITSTGMGANSVFAYGSGVISVSDTKMKATADGGHAVFAAGGGTIIANNVDAVTTGASSSVVGTDRGSGTVVVHGGNYKATGMRSAGIYSTGTITASDATFTTTNAEVVVLEGSNVVKLDNVTLNGTSGLDEHRGVFLYQSMSGDADNSECGVGSCFDMTGGVFNYTDTSNTSDTATDNCAAFVVANQTGTMTLNDVEVNNSCPTLLLSALNKHWDYKGGTANFTANGVKLAGDVIVDDVSTADITLAKSDLQPSLLKGAINTDNTASGVTLTLDADSQWVVTGTSYLTSLTDADTTYSNIHCATDGCKVYVDGTEIEIQ</sequence>
<dbReference type="Pfam" id="PF16640">
    <property type="entry name" value="Big_3_5"/>
    <property type="match status" value="1"/>
</dbReference>
<dbReference type="RefSeq" id="WP_073586370.1">
    <property type="nucleotide sequence ID" value="NZ_AP024897.1"/>
</dbReference>
<gene>
    <name evidence="3" type="ORF">VQ7734_04705</name>
</gene>
<dbReference type="Proteomes" id="UP000184600">
    <property type="component" value="Unassembled WGS sequence"/>
</dbReference>
<dbReference type="InterPro" id="IPR012332">
    <property type="entry name" value="Autotransporter_pectin_lyase_C"/>
</dbReference>
<evidence type="ECO:0000313" key="3">
    <source>
        <dbReference type="EMBL" id="SHO58930.1"/>
    </source>
</evidence>
<dbReference type="OrthoDB" id="355208at2"/>
<dbReference type="Gene3D" id="2.160.20.20">
    <property type="match status" value="1"/>
</dbReference>
<keyword evidence="4" id="KW-1185">Reference proteome</keyword>
<feature type="signal peptide" evidence="1">
    <location>
        <begin position="1"/>
        <end position="22"/>
    </location>
</feature>
<keyword evidence="1" id="KW-0732">Signal</keyword>
<proteinExistence type="predicted"/>
<name>A0A1M7Z2B7_9VIBR</name>
<dbReference type="InterPro" id="IPR032109">
    <property type="entry name" value="Big_3_5"/>
</dbReference>
<dbReference type="Gene3D" id="2.60.40.10">
    <property type="entry name" value="Immunoglobulins"/>
    <property type="match status" value="1"/>
</dbReference>
<reference evidence="4" key="1">
    <citation type="submission" date="2016-12" db="EMBL/GenBank/DDBJ databases">
        <authorList>
            <person name="Rodrigo-Torres L."/>
            <person name="Arahal R.D."/>
            <person name="Lucena T."/>
        </authorList>
    </citation>
    <scope>NUCLEOTIDE SEQUENCE [LARGE SCALE GENOMIC DNA]</scope>
</reference>
<accession>A0A1M7Z2B7</accession>
<dbReference type="AlphaFoldDB" id="A0A1M7Z2B7"/>
<feature type="chain" id="PRO_5012929647" description="Bacterial Ig-like domain-containing protein" evidence="1">
    <location>
        <begin position="23"/>
        <end position="541"/>
    </location>
</feature>
<dbReference type="InterPro" id="IPR013783">
    <property type="entry name" value="Ig-like_fold"/>
</dbReference>